<reference evidence="2 3" key="1">
    <citation type="submission" date="2017-09" db="EMBL/GenBank/DDBJ databases">
        <authorList>
            <consortium name="International Durum Wheat Genome Sequencing Consortium (IDWGSC)"/>
            <person name="Milanesi L."/>
        </authorList>
    </citation>
    <scope>NUCLEOTIDE SEQUENCE [LARGE SCALE GENOMIC DNA]</scope>
    <source>
        <strain evidence="3">cv. Svevo</strain>
    </source>
</reference>
<dbReference type="PANTHER" id="PTHR33372:SF2">
    <property type="entry name" value="PROTEIN CHAPERONE-LIKE PROTEIN OF POR1, CHLOROPLASTIC"/>
    <property type="match status" value="1"/>
</dbReference>
<evidence type="ECO:0000313" key="3">
    <source>
        <dbReference type="Proteomes" id="UP000324705"/>
    </source>
</evidence>
<feature type="transmembrane region" description="Helical" evidence="1">
    <location>
        <begin position="57"/>
        <end position="76"/>
    </location>
</feature>
<organism evidence="2 3">
    <name type="scientific">Triticum turgidum subsp. durum</name>
    <name type="common">Durum wheat</name>
    <name type="synonym">Triticum durum</name>
    <dbReference type="NCBI Taxonomy" id="4567"/>
    <lineage>
        <taxon>Eukaryota</taxon>
        <taxon>Viridiplantae</taxon>
        <taxon>Streptophyta</taxon>
        <taxon>Embryophyta</taxon>
        <taxon>Tracheophyta</taxon>
        <taxon>Spermatophyta</taxon>
        <taxon>Magnoliopsida</taxon>
        <taxon>Liliopsida</taxon>
        <taxon>Poales</taxon>
        <taxon>Poaceae</taxon>
        <taxon>BOP clade</taxon>
        <taxon>Pooideae</taxon>
        <taxon>Triticodae</taxon>
        <taxon>Triticeae</taxon>
        <taxon>Triticinae</taxon>
        <taxon>Triticum</taxon>
    </lineage>
</organism>
<keyword evidence="1" id="KW-1133">Transmembrane helix</keyword>
<evidence type="ECO:0000313" key="2">
    <source>
        <dbReference type="EMBL" id="VAH66262.1"/>
    </source>
</evidence>
<feature type="transmembrane region" description="Helical" evidence="1">
    <location>
        <begin position="82"/>
        <end position="104"/>
    </location>
</feature>
<accession>A0A9R0RTR2</accession>
<dbReference type="Pfam" id="PF11833">
    <property type="entry name" value="CPP1-like"/>
    <property type="match status" value="1"/>
</dbReference>
<dbReference type="Gramene" id="TRITD3Av1G224460.1">
    <property type="protein sequence ID" value="TRITD3Av1G224460.1"/>
    <property type="gene ID" value="TRITD3Av1G224460"/>
</dbReference>
<dbReference type="InterPro" id="IPR021788">
    <property type="entry name" value="CPP1-like"/>
</dbReference>
<keyword evidence="3" id="KW-1185">Reference proteome</keyword>
<gene>
    <name evidence="2" type="ORF">TRITD_3Av1G224460</name>
</gene>
<keyword evidence="1" id="KW-0812">Transmembrane</keyword>
<sequence>MDVVSKRFALFGFIAGWSIATTAETETGPTFQLALAVVSCIYFLDDKMKNLSRASTTGLGLFASGWVVGLLVVPVIPTFILSRTWCLELLTSLVAYVFLFLGCIHRDQTKFLPLCIDCLKRNLLHF</sequence>
<dbReference type="EMBL" id="LT934115">
    <property type="protein sequence ID" value="VAH66262.1"/>
    <property type="molecule type" value="Genomic_DNA"/>
</dbReference>
<proteinExistence type="predicted"/>
<dbReference type="AlphaFoldDB" id="A0A9R0RTR2"/>
<keyword evidence="1" id="KW-0472">Membrane</keyword>
<evidence type="ECO:0000256" key="1">
    <source>
        <dbReference type="SAM" id="Phobius"/>
    </source>
</evidence>
<protein>
    <submittedName>
        <fullName evidence="2">Uncharacterized protein</fullName>
    </submittedName>
</protein>
<dbReference type="Proteomes" id="UP000324705">
    <property type="component" value="Chromosome 3A"/>
</dbReference>
<dbReference type="GO" id="GO:0031969">
    <property type="term" value="C:chloroplast membrane"/>
    <property type="evidence" value="ECO:0007669"/>
    <property type="project" value="TreeGrafter"/>
</dbReference>
<dbReference type="PANTHER" id="PTHR33372">
    <property type="match status" value="1"/>
</dbReference>
<name>A0A9R0RTR2_TRITD</name>